<dbReference type="PANTHER" id="PTHR40940">
    <property type="entry name" value="PROTEIN BATD-RELATED"/>
    <property type="match status" value="1"/>
</dbReference>
<keyword evidence="6" id="KW-1185">Reference proteome</keyword>
<feature type="compositionally biased region" description="Low complexity" evidence="1">
    <location>
        <begin position="383"/>
        <end position="408"/>
    </location>
</feature>
<feature type="transmembrane region" description="Helical" evidence="2">
    <location>
        <begin position="422"/>
        <end position="442"/>
    </location>
</feature>
<dbReference type="InterPro" id="IPR025738">
    <property type="entry name" value="BatD"/>
</dbReference>
<dbReference type="EMBL" id="CP010802">
    <property type="protein sequence ID" value="ALC14940.1"/>
    <property type="molecule type" value="Genomic_DNA"/>
</dbReference>
<dbReference type="Pfam" id="PF25607">
    <property type="entry name" value="DUF7939"/>
    <property type="match status" value="1"/>
</dbReference>
<dbReference type="PANTHER" id="PTHR40940:SF1">
    <property type="entry name" value="PROTEIN BATD"/>
    <property type="match status" value="1"/>
</dbReference>
<keyword evidence="2" id="KW-0472">Membrane</keyword>
<name>A0A0M4CXJ7_9BACT</name>
<keyword evidence="2" id="KW-0812">Transmembrane</keyword>
<gene>
    <name evidence="5" type="ORF">DSOUD_0140</name>
</gene>
<feature type="chain" id="PRO_5005791652" description="DUF7939 domain-containing protein" evidence="3">
    <location>
        <begin position="25"/>
        <end position="572"/>
    </location>
</feature>
<evidence type="ECO:0000313" key="6">
    <source>
        <dbReference type="Proteomes" id="UP000057158"/>
    </source>
</evidence>
<evidence type="ECO:0000256" key="1">
    <source>
        <dbReference type="SAM" id="MobiDB-lite"/>
    </source>
</evidence>
<keyword evidence="3" id="KW-0732">Signal</keyword>
<feature type="region of interest" description="Disordered" evidence="1">
    <location>
        <begin position="544"/>
        <end position="572"/>
    </location>
</feature>
<evidence type="ECO:0000313" key="5">
    <source>
        <dbReference type="EMBL" id="ALC14940.1"/>
    </source>
</evidence>
<dbReference type="STRING" id="1603606.DSOUD_0140"/>
<proteinExistence type="predicted"/>
<feature type="signal peptide" evidence="3">
    <location>
        <begin position="1"/>
        <end position="24"/>
    </location>
</feature>
<dbReference type="OrthoDB" id="5293418at2"/>
<dbReference type="RefSeq" id="WP_053549192.1">
    <property type="nucleotide sequence ID" value="NZ_CP010802.1"/>
</dbReference>
<keyword evidence="2" id="KW-1133">Transmembrane helix</keyword>
<feature type="compositionally biased region" description="Pro residues" evidence="1">
    <location>
        <begin position="561"/>
        <end position="572"/>
    </location>
</feature>
<dbReference type="Pfam" id="PF13584">
    <property type="entry name" value="BatD"/>
    <property type="match status" value="1"/>
</dbReference>
<feature type="region of interest" description="Disordered" evidence="1">
    <location>
        <begin position="383"/>
        <end position="412"/>
    </location>
</feature>
<dbReference type="AlphaFoldDB" id="A0A0M4CXJ7"/>
<sequence>MVKTRRILSLFLLLLCLAPQWAVAAEVQAVANRDRVPLGESLQLQLRVQGSPDGEADLSPLSTDWEVLSRSQSSQMQIINGDFSRSLITTLSLMPRREGDLSIPALCFGSDCSIPLPIKVTAPGKESGGTGVAELLLETEVAPDRVFSQGQFLLRVRLLHRVDLLQGSLSEPQPTGVDTMIQKLGEDQSYETRRGGQSYQVIERSYALFPQGSGTLNIPPLQFDGGIGRTAFGRGAKRVRKFSEPVQIVVLPPPADLGRRAWIPARSLLLSDDWQGKELKLTVGDPVTRTLTVKAEGLQAAQLSHLPLPLPEGFKSYPDQPNRRDEVTAAGVTGTLQQKTVLIPTRPGTYLLPAIDLDWWDTAAGEWKQAHLDPVEIKVSPAPGSAVAVPPGEPFPAEGSEPAAANPAAEPPFSPAAGESGFWPWLSLALGLGWLATLLLFFQQRRKLPRPAPRPEDDTPALREKAAIQAVLKAAAKDDPRATRQALGAWSRTLWPEDGRPDLERLSRTEPAPLGTEIEGLNRALYARSEGTWTGGPLIEALRQRQVSQQGRKESDRLPDLYPPAPPCHRRD</sequence>
<dbReference type="Proteomes" id="UP000057158">
    <property type="component" value="Chromosome"/>
</dbReference>
<organism evidence="5 6">
    <name type="scientific">Desulfuromonas soudanensis</name>
    <dbReference type="NCBI Taxonomy" id="1603606"/>
    <lineage>
        <taxon>Bacteria</taxon>
        <taxon>Pseudomonadati</taxon>
        <taxon>Thermodesulfobacteriota</taxon>
        <taxon>Desulfuromonadia</taxon>
        <taxon>Desulfuromonadales</taxon>
        <taxon>Desulfuromonadaceae</taxon>
        <taxon>Desulfuromonas</taxon>
    </lineage>
</organism>
<feature type="domain" description="DUF7939" evidence="4">
    <location>
        <begin position="464"/>
        <end position="546"/>
    </location>
</feature>
<dbReference type="KEGG" id="des:DSOUD_0140"/>
<dbReference type="PATRIC" id="fig|1603606.3.peg.159"/>
<evidence type="ECO:0000256" key="3">
    <source>
        <dbReference type="SAM" id="SignalP"/>
    </source>
</evidence>
<evidence type="ECO:0000256" key="2">
    <source>
        <dbReference type="SAM" id="Phobius"/>
    </source>
</evidence>
<accession>A0A0M4CXJ7</accession>
<dbReference type="InterPro" id="IPR057699">
    <property type="entry name" value="DUF7939"/>
</dbReference>
<reference evidence="5 6" key="1">
    <citation type="submission" date="2015-07" db="EMBL/GenBank/DDBJ databases">
        <title>Isolation and Genomic Characterization of a Novel Halophilic Metal-Reducing Deltaproteobacterium from the Deep Subsurface.</title>
        <authorList>
            <person name="Badalamenti J.P."/>
            <person name="Summers Z.M."/>
            <person name="Gralnick J.A."/>
            <person name="Bond D.R."/>
        </authorList>
    </citation>
    <scope>NUCLEOTIDE SEQUENCE [LARGE SCALE GENOMIC DNA]</scope>
    <source>
        <strain evidence="5 6">WTL</strain>
    </source>
</reference>
<protein>
    <recommendedName>
        <fullName evidence="4">DUF7939 domain-containing protein</fullName>
    </recommendedName>
</protein>
<evidence type="ECO:0000259" key="4">
    <source>
        <dbReference type="Pfam" id="PF25607"/>
    </source>
</evidence>